<keyword evidence="3 5" id="KW-1133">Transmembrane helix</keyword>
<dbReference type="GO" id="GO:0016020">
    <property type="term" value="C:membrane"/>
    <property type="evidence" value="ECO:0007669"/>
    <property type="project" value="UniProtKB-SubCell"/>
</dbReference>
<keyword evidence="2 5" id="KW-0812">Transmembrane</keyword>
<keyword evidence="4 5" id="KW-0472">Membrane</keyword>
<feature type="transmembrane region" description="Helical" evidence="5">
    <location>
        <begin position="118"/>
        <end position="136"/>
    </location>
</feature>
<accession>A0A3N4LYC8</accession>
<dbReference type="OrthoDB" id="410651at2759"/>
<dbReference type="Gene3D" id="1.20.120.550">
    <property type="entry name" value="Membrane associated eicosanoid/glutathione metabolism-like domain"/>
    <property type="match status" value="1"/>
</dbReference>
<evidence type="ECO:0000256" key="4">
    <source>
        <dbReference type="ARBA" id="ARBA00023136"/>
    </source>
</evidence>
<dbReference type="InterPro" id="IPR023352">
    <property type="entry name" value="MAPEG-like_dom_sf"/>
</dbReference>
<dbReference type="InterPro" id="IPR050997">
    <property type="entry name" value="MAPEG"/>
</dbReference>
<dbReference type="Pfam" id="PF01124">
    <property type="entry name" value="MAPEG"/>
    <property type="match status" value="1"/>
</dbReference>
<dbReference type="InterPro" id="IPR001129">
    <property type="entry name" value="Membr-assoc_MAPEG"/>
</dbReference>
<dbReference type="GO" id="GO:0005783">
    <property type="term" value="C:endoplasmic reticulum"/>
    <property type="evidence" value="ECO:0007669"/>
    <property type="project" value="TreeGrafter"/>
</dbReference>
<feature type="transmembrane region" description="Helical" evidence="5">
    <location>
        <begin position="78"/>
        <end position="98"/>
    </location>
</feature>
<dbReference type="STRING" id="1051890.A0A3N4LYC8"/>
<dbReference type="SUPFAM" id="SSF161084">
    <property type="entry name" value="MAPEG domain-like"/>
    <property type="match status" value="1"/>
</dbReference>
<evidence type="ECO:0000256" key="2">
    <source>
        <dbReference type="ARBA" id="ARBA00022692"/>
    </source>
</evidence>
<evidence type="ECO:0000313" key="6">
    <source>
        <dbReference type="EMBL" id="RPB26678.1"/>
    </source>
</evidence>
<name>A0A3N4LYC8_9PEZI</name>
<dbReference type="GO" id="GO:0005635">
    <property type="term" value="C:nuclear envelope"/>
    <property type="evidence" value="ECO:0007669"/>
    <property type="project" value="TreeGrafter"/>
</dbReference>
<sequence length="142" mass="15458">YSYVLATISGSILLNYFHIFLTGSARKAAKVDYPNAYATHEDASKDPAKFAFNCAQRAHQNFLEQLPIFLSTMLIGGLNYPVAMSVMGAAWIVGRVLYGIGYKNSPHNSTGQGRNKGAFAAIVQLPMLGLTLWSGYQFAMGL</sequence>
<dbReference type="GO" id="GO:0004602">
    <property type="term" value="F:glutathione peroxidase activity"/>
    <property type="evidence" value="ECO:0007669"/>
    <property type="project" value="TreeGrafter"/>
</dbReference>
<keyword evidence="7" id="KW-1185">Reference proteome</keyword>
<organism evidence="6 7">
    <name type="scientific">Terfezia boudieri ATCC MYA-4762</name>
    <dbReference type="NCBI Taxonomy" id="1051890"/>
    <lineage>
        <taxon>Eukaryota</taxon>
        <taxon>Fungi</taxon>
        <taxon>Dikarya</taxon>
        <taxon>Ascomycota</taxon>
        <taxon>Pezizomycotina</taxon>
        <taxon>Pezizomycetes</taxon>
        <taxon>Pezizales</taxon>
        <taxon>Pezizaceae</taxon>
        <taxon>Terfezia</taxon>
    </lineage>
</organism>
<protein>
    <submittedName>
        <fullName evidence="6">Membrane-associated proteins in eicosanoid and glutathione metabolism</fullName>
    </submittedName>
</protein>
<evidence type="ECO:0000256" key="3">
    <source>
        <dbReference type="ARBA" id="ARBA00022989"/>
    </source>
</evidence>
<evidence type="ECO:0000256" key="5">
    <source>
        <dbReference type="SAM" id="Phobius"/>
    </source>
</evidence>
<dbReference type="PANTHER" id="PTHR10250:SF26">
    <property type="entry name" value="GLUTATHIONE S-TRANSFERASE 3, MITOCHONDRIAL"/>
    <property type="match status" value="1"/>
</dbReference>
<dbReference type="PANTHER" id="PTHR10250">
    <property type="entry name" value="MICROSOMAL GLUTATHIONE S-TRANSFERASE"/>
    <property type="match status" value="1"/>
</dbReference>
<dbReference type="InParanoid" id="A0A3N4LYC8"/>
<reference evidence="6 7" key="1">
    <citation type="journal article" date="2018" name="Nat. Ecol. Evol.">
        <title>Pezizomycetes genomes reveal the molecular basis of ectomycorrhizal truffle lifestyle.</title>
        <authorList>
            <person name="Murat C."/>
            <person name="Payen T."/>
            <person name="Noel B."/>
            <person name="Kuo A."/>
            <person name="Morin E."/>
            <person name="Chen J."/>
            <person name="Kohler A."/>
            <person name="Krizsan K."/>
            <person name="Balestrini R."/>
            <person name="Da Silva C."/>
            <person name="Montanini B."/>
            <person name="Hainaut M."/>
            <person name="Levati E."/>
            <person name="Barry K.W."/>
            <person name="Belfiori B."/>
            <person name="Cichocki N."/>
            <person name="Clum A."/>
            <person name="Dockter R.B."/>
            <person name="Fauchery L."/>
            <person name="Guy J."/>
            <person name="Iotti M."/>
            <person name="Le Tacon F."/>
            <person name="Lindquist E.A."/>
            <person name="Lipzen A."/>
            <person name="Malagnac F."/>
            <person name="Mello A."/>
            <person name="Molinier V."/>
            <person name="Miyauchi S."/>
            <person name="Poulain J."/>
            <person name="Riccioni C."/>
            <person name="Rubini A."/>
            <person name="Sitrit Y."/>
            <person name="Splivallo R."/>
            <person name="Traeger S."/>
            <person name="Wang M."/>
            <person name="Zifcakova L."/>
            <person name="Wipf D."/>
            <person name="Zambonelli A."/>
            <person name="Paolocci F."/>
            <person name="Nowrousian M."/>
            <person name="Ottonello S."/>
            <person name="Baldrian P."/>
            <person name="Spatafora J.W."/>
            <person name="Henrissat B."/>
            <person name="Nagy L.G."/>
            <person name="Aury J.M."/>
            <person name="Wincker P."/>
            <person name="Grigoriev I.V."/>
            <person name="Bonfante P."/>
            <person name="Martin F.M."/>
        </authorList>
    </citation>
    <scope>NUCLEOTIDE SEQUENCE [LARGE SCALE GENOMIC DNA]</scope>
    <source>
        <strain evidence="6 7">ATCC MYA-4762</strain>
    </source>
</reference>
<dbReference type="GO" id="GO:0004364">
    <property type="term" value="F:glutathione transferase activity"/>
    <property type="evidence" value="ECO:0007669"/>
    <property type="project" value="TreeGrafter"/>
</dbReference>
<feature type="non-terminal residue" evidence="6">
    <location>
        <position position="1"/>
    </location>
</feature>
<dbReference type="EMBL" id="ML121533">
    <property type="protein sequence ID" value="RPB26678.1"/>
    <property type="molecule type" value="Genomic_DNA"/>
</dbReference>
<evidence type="ECO:0000313" key="7">
    <source>
        <dbReference type="Proteomes" id="UP000267821"/>
    </source>
</evidence>
<gene>
    <name evidence="6" type="ORF">L211DRAFT_780627</name>
</gene>
<evidence type="ECO:0000256" key="1">
    <source>
        <dbReference type="ARBA" id="ARBA00004141"/>
    </source>
</evidence>
<proteinExistence type="predicted"/>
<dbReference type="Proteomes" id="UP000267821">
    <property type="component" value="Unassembled WGS sequence"/>
</dbReference>
<dbReference type="AlphaFoldDB" id="A0A3N4LYC8"/>
<comment type="subcellular location">
    <subcellularLocation>
        <location evidence="1">Membrane</location>
        <topology evidence="1">Multi-pass membrane protein</topology>
    </subcellularLocation>
</comment>